<evidence type="ECO:0000313" key="3">
    <source>
        <dbReference type="Proteomes" id="UP000815325"/>
    </source>
</evidence>
<keyword evidence="3" id="KW-1185">Reference proteome</keyword>
<evidence type="ECO:0000313" key="2">
    <source>
        <dbReference type="EMBL" id="KAF5829101.1"/>
    </source>
</evidence>
<reference evidence="2" key="1">
    <citation type="submission" date="2017-08" db="EMBL/GenBank/DDBJ databases">
        <authorList>
            <person name="Polle J.E."/>
            <person name="Barry K."/>
            <person name="Cushman J."/>
            <person name="Schmutz J."/>
            <person name="Tran D."/>
            <person name="Hathwaick L.T."/>
            <person name="Yim W.C."/>
            <person name="Jenkins J."/>
            <person name="Mckie-Krisberg Z.M."/>
            <person name="Prochnik S."/>
            <person name="Lindquist E."/>
            <person name="Dockter R.B."/>
            <person name="Adam C."/>
            <person name="Molina H."/>
            <person name="Bunkerborg J."/>
            <person name="Jin E."/>
            <person name="Buchheim M."/>
            <person name="Magnuson J."/>
        </authorList>
    </citation>
    <scope>NUCLEOTIDE SEQUENCE</scope>
    <source>
        <strain evidence="2">CCAP 19/18</strain>
    </source>
</reference>
<dbReference type="InterPro" id="IPR036514">
    <property type="entry name" value="SGNH_hydro_sf"/>
</dbReference>
<keyword evidence="1" id="KW-0732">Signal</keyword>
<feature type="chain" id="PRO_5046692368" description="GDSL esterase/lipase" evidence="1">
    <location>
        <begin position="21"/>
        <end position="68"/>
    </location>
</feature>
<proteinExistence type="predicted"/>
<name>A0ABQ7G3B9_DUNSA</name>
<gene>
    <name evidence="2" type="ORF">DUNSADRAFT_16538</name>
</gene>
<dbReference type="Gene3D" id="3.40.50.1110">
    <property type="entry name" value="SGNH hydrolase"/>
    <property type="match status" value="1"/>
</dbReference>
<organism evidence="2 3">
    <name type="scientific">Dunaliella salina</name>
    <name type="common">Green alga</name>
    <name type="synonym">Protococcus salinus</name>
    <dbReference type="NCBI Taxonomy" id="3046"/>
    <lineage>
        <taxon>Eukaryota</taxon>
        <taxon>Viridiplantae</taxon>
        <taxon>Chlorophyta</taxon>
        <taxon>core chlorophytes</taxon>
        <taxon>Chlorophyceae</taxon>
        <taxon>CS clade</taxon>
        <taxon>Chlamydomonadales</taxon>
        <taxon>Dunaliellaceae</taxon>
        <taxon>Dunaliella</taxon>
    </lineage>
</organism>
<accession>A0ABQ7G3B9</accession>
<evidence type="ECO:0008006" key="4">
    <source>
        <dbReference type="Google" id="ProtNLM"/>
    </source>
</evidence>
<comment type="caution">
    <text evidence="2">The sequence shown here is derived from an EMBL/GenBank/DDBJ whole genome shotgun (WGS) entry which is preliminary data.</text>
</comment>
<dbReference type="Proteomes" id="UP000815325">
    <property type="component" value="Unassembled WGS sequence"/>
</dbReference>
<sequence>MGFCALTLYALALLATSSRAAVSDLNVLVLGDSISDQGNLYAATSGAVPGEDYYQGRASNGPIWCGDL</sequence>
<evidence type="ECO:0000256" key="1">
    <source>
        <dbReference type="SAM" id="SignalP"/>
    </source>
</evidence>
<dbReference type="EMBL" id="MU070203">
    <property type="protein sequence ID" value="KAF5829101.1"/>
    <property type="molecule type" value="Genomic_DNA"/>
</dbReference>
<protein>
    <recommendedName>
        <fullName evidence="4">GDSL esterase/lipase</fullName>
    </recommendedName>
</protein>
<feature type="signal peptide" evidence="1">
    <location>
        <begin position="1"/>
        <end position="20"/>
    </location>
</feature>